<accession>A0A192H2H6</accession>
<dbReference type="Gene3D" id="3.30.1450.10">
    <property type="match status" value="1"/>
</dbReference>
<feature type="transmembrane region" description="Helical" evidence="2">
    <location>
        <begin position="25"/>
        <end position="48"/>
    </location>
</feature>
<name>A0A192H2H6_9LACO</name>
<reference evidence="3 4" key="1">
    <citation type="submission" date="2016-03" db="EMBL/GenBank/DDBJ databases">
        <title>Pediococcus and Lactobacillus from brewery environment - whole genome sequencing and assembly.</title>
        <authorList>
            <person name="Behr J."/>
            <person name="Geissler A.J."/>
            <person name="Vogel R.F."/>
        </authorList>
    </citation>
    <scope>NUCLEOTIDE SEQUENCE [LARGE SCALE GENOMIC DNA]</scope>
    <source>
        <strain evidence="3 4">TMW 1.1989</strain>
    </source>
</reference>
<gene>
    <name evidence="3" type="ORF">AYR53_06435</name>
</gene>
<evidence type="ECO:0000256" key="1">
    <source>
        <dbReference type="ARBA" id="ARBA00022729"/>
    </source>
</evidence>
<evidence type="ECO:0000313" key="4">
    <source>
        <dbReference type="Proteomes" id="UP000078582"/>
    </source>
</evidence>
<dbReference type="Pfam" id="PF12978">
    <property type="entry name" value="DUF3862"/>
    <property type="match status" value="1"/>
</dbReference>
<evidence type="ECO:0000256" key="2">
    <source>
        <dbReference type="SAM" id="Phobius"/>
    </source>
</evidence>
<sequence>MADHTKHTNHITHHRPHRPFYKHRWFRRLLAIIIVIIILVIIGLGAIWKKNALAEQLHNSKVRFEQTTTNTSTTNKQSAQTTPLTYTAIGKIKLGDLTKNAVNGTSYQTLTQQFGQPNKTKSATVQGVKTKEVTWTNVTGSTSKAKVKFNLVKNHVYSKDLTNYQAKSRAKSITVADYDTLTAQATTYKDTIATYGKPDSYLEQRISGSHLGSTISVVGNRFSSITDDRFFIYG</sequence>
<keyword evidence="4" id="KW-1185">Reference proteome</keyword>
<proteinExistence type="predicted"/>
<dbReference type="Proteomes" id="UP000078582">
    <property type="component" value="Chromosome"/>
</dbReference>
<evidence type="ECO:0000313" key="3">
    <source>
        <dbReference type="EMBL" id="ANK62437.1"/>
    </source>
</evidence>
<protein>
    <recommendedName>
        <fullName evidence="5">DUF3862 domain-containing protein</fullName>
    </recommendedName>
</protein>
<evidence type="ECO:0008006" key="5">
    <source>
        <dbReference type="Google" id="ProtNLM"/>
    </source>
</evidence>
<dbReference type="RefSeq" id="WP_068281097.1">
    <property type="nucleotide sequence ID" value="NZ_CP014873.1"/>
</dbReference>
<organism evidence="3 4">
    <name type="scientific">Loigolactobacillus backii</name>
    <dbReference type="NCBI Taxonomy" id="375175"/>
    <lineage>
        <taxon>Bacteria</taxon>
        <taxon>Bacillati</taxon>
        <taxon>Bacillota</taxon>
        <taxon>Bacilli</taxon>
        <taxon>Lactobacillales</taxon>
        <taxon>Lactobacillaceae</taxon>
        <taxon>Loigolactobacillus</taxon>
    </lineage>
</organism>
<dbReference type="EMBL" id="CP014873">
    <property type="protein sequence ID" value="ANK62437.1"/>
    <property type="molecule type" value="Genomic_DNA"/>
</dbReference>
<keyword evidence="1" id="KW-0732">Signal</keyword>
<keyword evidence="2" id="KW-1133">Transmembrane helix</keyword>
<dbReference type="InterPro" id="IPR024418">
    <property type="entry name" value="DUF3862"/>
</dbReference>
<dbReference type="InterPro" id="IPR037873">
    <property type="entry name" value="BamE-like"/>
</dbReference>
<keyword evidence="2" id="KW-0812">Transmembrane</keyword>
<dbReference type="AlphaFoldDB" id="A0A192H2H6"/>
<dbReference type="GeneID" id="42981888"/>
<keyword evidence="2" id="KW-0472">Membrane</keyword>